<accession>A0ABX1CQU1</accession>
<dbReference type="EMBL" id="JAAVJH010000015">
    <property type="protein sequence ID" value="NJR80322.1"/>
    <property type="molecule type" value="Genomic_DNA"/>
</dbReference>
<organism evidence="1 2">
    <name type="scientific">Sphingomonas corticis</name>
    <dbReference type="NCBI Taxonomy" id="2722791"/>
    <lineage>
        <taxon>Bacteria</taxon>
        <taxon>Pseudomonadati</taxon>
        <taxon>Pseudomonadota</taxon>
        <taxon>Alphaproteobacteria</taxon>
        <taxon>Sphingomonadales</taxon>
        <taxon>Sphingomonadaceae</taxon>
        <taxon>Sphingomonas</taxon>
    </lineage>
</organism>
<evidence type="ECO:0000313" key="2">
    <source>
        <dbReference type="Proteomes" id="UP000732399"/>
    </source>
</evidence>
<keyword evidence="2" id="KW-1185">Reference proteome</keyword>
<protein>
    <submittedName>
        <fullName evidence="1">Uncharacterized protein</fullName>
    </submittedName>
</protein>
<evidence type="ECO:0000313" key="1">
    <source>
        <dbReference type="EMBL" id="NJR80322.1"/>
    </source>
</evidence>
<reference evidence="1 2" key="1">
    <citation type="submission" date="2020-03" db="EMBL/GenBank/DDBJ databases">
        <authorList>
            <person name="Wang L."/>
            <person name="He N."/>
            <person name="Li Y."/>
            <person name="Fang Y."/>
            <person name="Zhang F."/>
        </authorList>
    </citation>
    <scope>NUCLEOTIDE SEQUENCE [LARGE SCALE GENOMIC DNA]</scope>
    <source>
        <strain evidence="1 2">36D10-4-7</strain>
    </source>
</reference>
<dbReference type="Proteomes" id="UP000732399">
    <property type="component" value="Unassembled WGS sequence"/>
</dbReference>
<sequence>MSYTVSIPQIGDDETVDEIDGFLAGLKGRVLVLGIIDDKAMALRVGGYRAEGQKPLVRERNPDNPGEDFARTHYNSMTFEFEREDEAREFHERFG</sequence>
<gene>
    <name evidence="1" type="ORF">HBH26_17210</name>
</gene>
<dbReference type="RefSeq" id="WP_168135875.1">
    <property type="nucleotide sequence ID" value="NZ_JAAVJH010000015.1"/>
</dbReference>
<comment type="caution">
    <text evidence="1">The sequence shown here is derived from an EMBL/GenBank/DDBJ whole genome shotgun (WGS) entry which is preliminary data.</text>
</comment>
<name>A0ABX1CQU1_9SPHN</name>
<proteinExistence type="predicted"/>